<dbReference type="EC" id="2.7.13.3" evidence="2"/>
<name>A0A1G7WF00_9BACT</name>
<gene>
    <name evidence="10" type="ORF">SAMN04487996_12222</name>
</gene>
<dbReference type="PANTHER" id="PTHR43065:SF10">
    <property type="entry name" value="PEROXIDE STRESS-ACTIVATED HISTIDINE KINASE MAK3"/>
    <property type="match status" value="1"/>
</dbReference>
<dbReference type="PROSITE" id="PS50109">
    <property type="entry name" value="HIS_KIN"/>
    <property type="match status" value="1"/>
</dbReference>
<dbReference type="SMART" id="SM00387">
    <property type="entry name" value="HATPase_c"/>
    <property type="match status" value="1"/>
</dbReference>
<keyword evidence="8" id="KW-0902">Two-component regulatory system</keyword>
<keyword evidence="4" id="KW-0808">Transferase</keyword>
<evidence type="ECO:0000313" key="11">
    <source>
        <dbReference type="Proteomes" id="UP000198748"/>
    </source>
</evidence>
<dbReference type="SMART" id="SM00388">
    <property type="entry name" value="HisKA"/>
    <property type="match status" value="1"/>
</dbReference>
<accession>A0A1G7WF00</accession>
<evidence type="ECO:0000256" key="8">
    <source>
        <dbReference type="ARBA" id="ARBA00023012"/>
    </source>
</evidence>
<evidence type="ECO:0000256" key="3">
    <source>
        <dbReference type="ARBA" id="ARBA00022553"/>
    </source>
</evidence>
<dbReference type="InterPro" id="IPR005467">
    <property type="entry name" value="His_kinase_dom"/>
</dbReference>
<dbReference type="AlphaFoldDB" id="A0A1G7WF00"/>
<dbReference type="Gene3D" id="3.30.565.10">
    <property type="entry name" value="Histidine kinase-like ATPase, C-terminal domain"/>
    <property type="match status" value="1"/>
</dbReference>
<feature type="domain" description="Histidine kinase" evidence="9">
    <location>
        <begin position="25"/>
        <end position="232"/>
    </location>
</feature>
<dbReference type="EMBL" id="FNAN01000022">
    <property type="protein sequence ID" value="SDG70531.1"/>
    <property type="molecule type" value="Genomic_DNA"/>
</dbReference>
<keyword evidence="5" id="KW-0547">Nucleotide-binding</keyword>
<evidence type="ECO:0000256" key="6">
    <source>
        <dbReference type="ARBA" id="ARBA00022777"/>
    </source>
</evidence>
<dbReference type="STRING" id="659014.SAMN04487996_12222"/>
<keyword evidence="6 10" id="KW-0418">Kinase</keyword>
<evidence type="ECO:0000256" key="2">
    <source>
        <dbReference type="ARBA" id="ARBA00012438"/>
    </source>
</evidence>
<organism evidence="10 11">
    <name type="scientific">Dyadobacter soli</name>
    <dbReference type="NCBI Taxonomy" id="659014"/>
    <lineage>
        <taxon>Bacteria</taxon>
        <taxon>Pseudomonadati</taxon>
        <taxon>Bacteroidota</taxon>
        <taxon>Cytophagia</taxon>
        <taxon>Cytophagales</taxon>
        <taxon>Spirosomataceae</taxon>
        <taxon>Dyadobacter</taxon>
    </lineage>
</organism>
<evidence type="ECO:0000256" key="4">
    <source>
        <dbReference type="ARBA" id="ARBA00022679"/>
    </source>
</evidence>
<dbReference type="InterPro" id="IPR003594">
    <property type="entry name" value="HATPase_dom"/>
</dbReference>
<dbReference type="GO" id="GO:0000155">
    <property type="term" value="F:phosphorelay sensor kinase activity"/>
    <property type="evidence" value="ECO:0007669"/>
    <property type="project" value="InterPro"/>
</dbReference>
<dbReference type="Pfam" id="PF02518">
    <property type="entry name" value="HATPase_c"/>
    <property type="match status" value="1"/>
</dbReference>
<dbReference type="Proteomes" id="UP000198748">
    <property type="component" value="Unassembled WGS sequence"/>
</dbReference>
<sequence length="242" mass="26931">MLKFSVMNKPDTLPDGDEISDFALSLVHEIRNPLTNIDLSLQALSHEITDDDLRAYLDIIKRSSDRIGKILKNLLSHQKLNDNAHADHSLHTLLDEVIMLNTDRIALKKIKVTRDYDSNDCVMKINAQKIKIALTNIVVNAIEAMNPRQGELKLVTRSTDTTHLVRIEDNGCGINDAGMKNLFKRGFSDKAGGIGIGLFSTLKILRSSHVDIGVQSRAGSGTCFILTFNKKHNTGKSTRRML</sequence>
<comment type="catalytic activity">
    <reaction evidence="1">
        <text>ATP + protein L-histidine = ADP + protein N-phospho-L-histidine.</text>
        <dbReference type="EC" id="2.7.13.3"/>
    </reaction>
</comment>
<dbReference type="Gene3D" id="1.10.287.130">
    <property type="match status" value="1"/>
</dbReference>
<dbReference type="SUPFAM" id="SSF55874">
    <property type="entry name" value="ATPase domain of HSP90 chaperone/DNA topoisomerase II/histidine kinase"/>
    <property type="match status" value="1"/>
</dbReference>
<dbReference type="PANTHER" id="PTHR43065">
    <property type="entry name" value="SENSOR HISTIDINE KINASE"/>
    <property type="match status" value="1"/>
</dbReference>
<proteinExistence type="predicted"/>
<dbReference type="SUPFAM" id="SSF47384">
    <property type="entry name" value="Homodimeric domain of signal transducing histidine kinase"/>
    <property type="match status" value="1"/>
</dbReference>
<keyword evidence="11" id="KW-1185">Reference proteome</keyword>
<evidence type="ECO:0000313" key="10">
    <source>
        <dbReference type="EMBL" id="SDG70531.1"/>
    </source>
</evidence>
<keyword evidence="7" id="KW-0067">ATP-binding</keyword>
<dbReference type="CDD" id="cd00082">
    <property type="entry name" value="HisKA"/>
    <property type="match status" value="1"/>
</dbReference>
<dbReference type="InterPro" id="IPR003661">
    <property type="entry name" value="HisK_dim/P_dom"/>
</dbReference>
<dbReference type="OrthoDB" id="9815750at2"/>
<evidence type="ECO:0000256" key="5">
    <source>
        <dbReference type="ARBA" id="ARBA00022741"/>
    </source>
</evidence>
<evidence type="ECO:0000259" key="9">
    <source>
        <dbReference type="PROSITE" id="PS50109"/>
    </source>
</evidence>
<dbReference type="Pfam" id="PF00512">
    <property type="entry name" value="HisKA"/>
    <property type="match status" value="1"/>
</dbReference>
<dbReference type="InterPro" id="IPR036097">
    <property type="entry name" value="HisK_dim/P_sf"/>
</dbReference>
<keyword evidence="3" id="KW-0597">Phosphoprotein</keyword>
<dbReference type="InterPro" id="IPR036890">
    <property type="entry name" value="HATPase_C_sf"/>
</dbReference>
<evidence type="ECO:0000256" key="7">
    <source>
        <dbReference type="ARBA" id="ARBA00022840"/>
    </source>
</evidence>
<protein>
    <recommendedName>
        <fullName evidence="2">histidine kinase</fullName>
        <ecNumber evidence="2">2.7.13.3</ecNumber>
    </recommendedName>
</protein>
<evidence type="ECO:0000256" key="1">
    <source>
        <dbReference type="ARBA" id="ARBA00000085"/>
    </source>
</evidence>
<dbReference type="GO" id="GO:0005524">
    <property type="term" value="F:ATP binding"/>
    <property type="evidence" value="ECO:0007669"/>
    <property type="project" value="UniProtKB-KW"/>
</dbReference>
<reference evidence="11" key="1">
    <citation type="submission" date="2016-10" db="EMBL/GenBank/DDBJ databases">
        <authorList>
            <person name="Varghese N."/>
            <person name="Submissions S."/>
        </authorList>
    </citation>
    <scope>NUCLEOTIDE SEQUENCE [LARGE SCALE GENOMIC DNA]</scope>
    <source>
        <strain evidence="11">DSM 25329</strain>
    </source>
</reference>